<organism evidence="2 3">
    <name type="scientific">Arthrobotrys flagrans</name>
    <name type="common">Nematode-trapping fungus</name>
    <name type="synonym">Trichothecium flagrans</name>
    <dbReference type="NCBI Taxonomy" id="97331"/>
    <lineage>
        <taxon>Eukaryota</taxon>
        <taxon>Fungi</taxon>
        <taxon>Dikarya</taxon>
        <taxon>Ascomycota</taxon>
        <taxon>Pezizomycotina</taxon>
        <taxon>Orbiliomycetes</taxon>
        <taxon>Orbiliales</taxon>
        <taxon>Orbiliaceae</taxon>
        <taxon>Arthrobotrys</taxon>
    </lineage>
</organism>
<accession>A0A436ZYI4</accession>
<sequence>MQLSTLFTPVAIALLSISELVSGHALFVDAWGDAGPGFHGYGLGYIQNTARNGGSLVPHQLDVPVFDARVVHNKWNANRTPYGCGISTSSHAVWVQRNNAARWAHIAKNKLGWEFLWEAGAPAGARIDTVWSVNNLGNSEGKSRYDIALKKTFKSGIPKVKANGKLYITAWQVNLDGAGPYSCQIDYRGQANSWTKPLKMIRNCPGDSLSRHWPGVLKPCTFIVQLPADLKCGAKYGKHSNICIVRCENKAENGPFGGCIPVQQQEPQKPKPKPVKTVKPVTVVRTKIVKPTVLPPKPVTVTKNAIITVIRGGKTAVSVVTKSSVVFITQVVQPPPQTTVEIEYKTSTVTVEEPALSTEEETNPEIYTVAAPEPGDKKLTPEEIEKAIGGEEYDPKELEDLKNDAYYKQKLRFRRE</sequence>
<dbReference type="PANTHER" id="PTHR34618">
    <property type="entry name" value="SURFACE PROTEIN MAS1, PUTATIVE-RELATED"/>
    <property type="match status" value="1"/>
</dbReference>
<evidence type="ECO:0000313" key="2">
    <source>
        <dbReference type="EMBL" id="RVD84010.1"/>
    </source>
</evidence>
<feature type="chain" id="PRO_5019136619" description="Chitin-binding type-4 domain-containing protein" evidence="1">
    <location>
        <begin position="24"/>
        <end position="416"/>
    </location>
</feature>
<dbReference type="EMBL" id="SAEB01000007">
    <property type="protein sequence ID" value="RVD84010.1"/>
    <property type="molecule type" value="Genomic_DNA"/>
</dbReference>
<reference evidence="2 3" key="1">
    <citation type="submission" date="2019-01" db="EMBL/GenBank/DDBJ databases">
        <title>Intercellular communication is required for trap formation in the nematode-trapping fungus Duddingtonia flagrans.</title>
        <authorList>
            <person name="Youssar L."/>
            <person name="Wernet V."/>
            <person name="Hensel N."/>
            <person name="Hildebrandt H.-G."/>
            <person name="Fischer R."/>
        </authorList>
    </citation>
    <scope>NUCLEOTIDE SEQUENCE [LARGE SCALE GENOMIC DNA]</scope>
    <source>
        <strain evidence="2 3">CBS H-5679</strain>
    </source>
</reference>
<dbReference type="GeneID" id="93588088"/>
<feature type="signal peptide" evidence="1">
    <location>
        <begin position="1"/>
        <end position="23"/>
    </location>
</feature>
<keyword evidence="3" id="KW-1185">Reference proteome</keyword>
<dbReference type="Proteomes" id="UP000283090">
    <property type="component" value="Unassembled WGS sequence"/>
</dbReference>
<evidence type="ECO:0008006" key="4">
    <source>
        <dbReference type="Google" id="ProtNLM"/>
    </source>
</evidence>
<name>A0A436ZYI4_ARTFL</name>
<keyword evidence="1" id="KW-0732">Signal</keyword>
<dbReference type="RefSeq" id="XP_067489554.1">
    <property type="nucleotide sequence ID" value="XM_067635087.1"/>
</dbReference>
<comment type="caution">
    <text evidence="2">The sequence shown here is derived from an EMBL/GenBank/DDBJ whole genome shotgun (WGS) entry which is preliminary data.</text>
</comment>
<gene>
    <name evidence="2" type="ORF">DFL_005777</name>
</gene>
<proteinExistence type="predicted"/>
<dbReference type="InterPro" id="IPR021476">
    <property type="entry name" value="Egh16-like"/>
</dbReference>
<protein>
    <recommendedName>
        <fullName evidence="4">Chitin-binding type-4 domain-containing protein</fullName>
    </recommendedName>
</protein>
<evidence type="ECO:0000256" key="1">
    <source>
        <dbReference type="SAM" id="SignalP"/>
    </source>
</evidence>
<dbReference type="VEuPathDB" id="FungiDB:DFL_005777"/>
<evidence type="ECO:0000313" key="3">
    <source>
        <dbReference type="Proteomes" id="UP000283090"/>
    </source>
</evidence>
<dbReference type="Pfam" id="PF11327">
    <property type="entry name" value="Egh16-like"/>
    <property type="match status" value="1"/>
</dbReference>
<dbReference type="OrthoDB" id="5310497at2759"/>
<dbReference type="PANTHER" id="PTHR34618:SF4">
    <property type="entry name" value="CAS1"/>
    <property type="match status" value="1"/>
</dbReference>
<dbReference type="AlphaFoldDB" id="A0A436ZYI4"/>